<sequence>MRPVSCPVKVDVVLIGDSAPVVCPNGRLLKESGNYKMVPVNIGQVGVASDKLDWRDKDAVRVLNCQTDLDMSRSVWVTKDQEDSKLNENNLGLEVIKVDDSITDEEVRRKAQKILQVNLSAHFL</sequence>
<name>A0A0E9W7C0_ANGAN</name>
<dbReference type="Pfam" id="PF15374">
    <property type="entry name" value="CCDC71L"/>
    <property type="match status" value="1"/>
</dbReference>
<proteinExistence type="predicted"/>
<dbReference type="EMBL" id="GBXM01022335">
    <property type="protein sequence ID" value="JAH86242.1"/>
    <property type="molecule type" value="Transcribed_RNA"/>
</dbReference>
<organism evidence="2">
    <name type="scientific">Anguilla anguilla</name>
    <name type="common">European freshwater eel</name>
    <name type="synonym">Muraena anguilla</name>
    <dbReference type="NCBI Taxonomy" id="7936"/>
    <lineage>
        <taxon>Eukaryota</taxon>
        <taxon>Metazoa</taxon>
        <taxon>Chordata</taxon>
        <taxon>Craniata</taxon>
        <taxon>Vertebrata</taxon>
        <taxon>Euteleostomi</taxon>
        <taxon>Actinopterygii</taxon>
        <taxon>Neopterygii</taxon>
        <taxon>Teleostei</taxon>
        <taxon>Anguilliformes</taxon>
        <taxon>Anguillidae</taxon>
        <taxon>Anguilla</taxon>
    </lineage>
</organism>
<accession>A0A0E9W7C0</accession>
<protein>
    <submittedName>
        <fullName evidence="2">Uncharacterized protein</fullName>
    </submittedName>
</protein>
<evidence type="ECO:0000256" key="1">
    <source>
        <dbReference type="ARBA" id="ARBA00022553"/>
    </source>
</evidence>
<reference evidence="2" key="2">
    <citation type="journal article" date="2015" name="Fish Shellfish Immunol.">
        <title>Early steps in the European eel (Anguilla anguilla)-Vibrio vulnificus interaction in the gills: Role of the RtxA13 toxin.</title>
        <authorList>
            <person name="Callol A."/>
            <person name="Pajuelo D."/>
            <person name="Ebbesson L."/>
            <person name="Teles M."/>
            <person name="MacKenzie S."/>
            <person name="Amaro C."/>
        </authorList>
    </citation>
    <scope>NUCLEOTIDE SEQUENCE</scope>
</reference>
<reference evidence="2" key="1">
    <citation type="submission" date="2014-11" db="EMBL/GenBank/DDBJ databases">
        <authorList>
            <person name="Amaro Gonzalez C."/>
        </authorList>
    </citation>
    <scope>NUCLEOTIDE SEQUENCE</scope>
</reference>
<dbReference type="InterPro" id="IPR026695">
    <property type="entry name" value="Ccdc71/71L"/>
</dbReference>
<keyword evidence="1" id="KW-0597">Phosphoprotein</keyword>
<evidence type="ECO:0000313" key="2">
    <source>
        <dbReference type="EMBL" id="JAH86242.1"/>
    </source>
</evidence>
<dbReference type="PANTHER" id="PTHR14484:SF0">
    <property type="entry name" value="COILED-COIL DOMAIN-CONTAINING PROTEIN 71"/>
    <property type="match status" value="1"/>
</dbReference>
<dbReference type="PANTHER" id="PTHR14484">
    <property type="entry name" value="COILED-COIL DOMAIN-CONTAINING PROTEIN 71"/>
    <property type="match status" value="1"/>
</dbReference>
<dbReference type="AlphaFoldDB" id="A0A0E9W7C0"/>